<dbReference type="GO" id="GO:0006508">
    <property type="term" value="P:proteolysis"/>
    <property type="evidence" value="ECO:0007669"/>
    <property type="project" value="UniProtKB-KW"/>
</dbReference>
<comment type="caution">
    <text evidence="7">The sequence shown here is derived from an EMBL/GenBank/DDBJ whole genome shotgun (WGS) entry which is preliminary data.</text>
</comment>
<evidence type="ECO:0000259" key="6">
    <source>
        <dbReference type="Pfam" id="PF00883"/>
    </source>
</evidence>
<accession>A0A930XX82</accession>
<dbReference type="PRINTS" id="PR00481">
    <property type="entry name" value="LAMNOPPTDASE"/>
</dbReference>
<keyword evidence="2 7" id="KW-0031">Aminopeptidase</keyword>
<dbReference type="Proteomes" id="UP000604381">
    <property type="component" value="Unassembled WGS sequence"/>
</dbReference>
<proteinExistence type="inferred from homology"/>
<dbReference type="GO" id="GO:0070006">
    <property type="term" value="F:metalloaminopeptidase activity"/>
    <property type="evidence" value="ECO:0007669"/>
    <property type="project" value="InterPro"/>
</dbReference>
<comment type="similarity">
    <text evidence="1">Belongs to the peptidase M17 family.</text>
</comment>
<evidence type="ECO:0000256" key="2">
    <source>
        <dbReference type="ARBA" id="ARBA00022438"/>
    </source>
</evidence>
<evidence type="ECO:0000256" key="5">
    <source>
        <dbReference type="ARBA" id="ARBA00023211"/>
    </source>
</evidence>
<keyword evidence="5" id="KW-0464">Manganese</keyword>
<protein>
    <submittedName>
        <fullName evidence="7">Leucyl aminopeptidase family protein</fullName>
    </submittedName>
</protein>
<evidence type="ECO:0000256" key="1">
    <source>
        <dbReference type="ARBA" id="ARBA00009528"/>
    </source>
</evidence>
<dbReference type="PANTHER" id="PTHR11963:SF23">
    <property type="entry name" value="CYTOSOL AMINOPEPTIDASE"/>
    <property type="match status" value="1"/>
</dbReference>
<dbReference type="GO" id="GO:0005737">
    <property type="term" value="C:cytoplasm"/>
    <property type="evidence" value="ECO:0007669"/>
    <property type="project" value="InterPro"/>
</dbReference>
<dbReference type="EMBL" id="JADHEI010000009">
    <property type="protein sequence ID" value="MBF2734543.1"/>
    <property type="molecule type" value="Genomic_DNA"/>
</dbReference>
<sequence length="491" mass="51879">MTAARDPVSLDPPAAPEVALHSTSLRKGQAHRFDIILQLVGAQRGRLPFEAELTTARVKHRIGRDEPVAVTIAGGGRVAQLPVSSSMDAFALQRVIRKGLEMTDAKRGARIAIDLRRMPHKRKVLVNAAYGALVWLAPMPVISGRRDLNPGGAGAVELFGAAGRHFMEQAAHAAAANVLTRWLCTQPGNILDPDAFVAYARHRAQAHALDFEHTSCAELAAKGAGAFAAVAGKAGRGGLVHLRYRCGQRRAKRYAFVGKGVCYDTGGLNLKPHRSMLGMHADMAGAAAALATVIAAKEMRAAIDVDAWLAIAENVVSPEAMKPGDIVTAANGTTIELVHTDAEGRLLLADALHYATKERVDAAITLATLTGSMAVALGTRIGGVAGDPRLVESAIAASHLSGERLHAFPLPADYRDQLESKVADIAQCAVSSEADHILAALFLKEFAGKAPWLHLDLSSSANKDGLGAVPTDLTGFGASWAVHWLIDHARH</sequence>
<dbReference type="InterPro" id="IPR000819">
    <property type="entry name" value="Peptidase_M17_C"/>
</dbReference>
<keyword evidence="3" id="KW-0645">Protease</keyword>
<dbReference type="Pfam" id="PF00883">
    <property type="entry name" value="Peptidase_M17"/>
    <property type="match status" value="1"/>
</dbReference>
<evidence type="ECO:0000256" key="3">
    <source>
        <dbReference type="ARBA" id="ARBA00022670"/>
    </source>
</evidence>
<keyword evidence="4" id="KW-0378">Hydrolase</keyword>
<dbReference type="GO" id="GO:0030145">
    <property type="term" value="F:manganese ion binding"/>
    <property type="evidence" value="ECO:0007669"/>
    <property type="project" value="InterPro"/>
</dbReference>
<dbReference type="Gene3D" id="3.40.630.10">
    <property type="entry name" value="Zn peptidases"/>
    <property type="match status" value="1"/>
</dbReference>
<reference evidence="7" key="1">
    <citation type="submission" date="2020-10" db="EMBL/GenBank/DDBJ databases">
        <title>An improved Amphimedon queenslandica hologenome assembly reveals how three proteobacterial symbionts can extend the metabolic phenotypic of their marine sponge host.</title>
        <authorList>
            <person name="Degnan B."/>
            <person name="Degnan S."/>
            <person name="Xiang X."/>
        </authorList>
    </citation>
    <scope>NUCLEOTIDE SEQUENCE</scope>
    <source>
        <strain evidence="7">AqS2</strain>
    </source>
</reference>
<dbReference type="InterPro" id="IPR011356">
    <property type="entry name" value="Leucine_aapep/pepB"/>
</dbReference>
<name>A0A930XX82_9GAMM</name>
<evidence type="ECO:0000256" key="4">
    <source>
        <dbReference type="ARBA" id="ARBA00022801"/>
    </source>
</evidence>
<evidence type="ECO:0000313" key="7">
    <source>
        <dbReference type="EMBL" id="MBF2734543.1"/>
    </source>
</evidence>
<dbReference type="PANTHER" id="PTHR11963">
    <property type="entry name" value="LEUCINE AMINOPEPTIDASE-RELATED"/>
    <property type="match status" value="1"/>
</dbReference>
<organism evidence="7 8">
    <name type="scientific">Candidatus Amphirhobacter heronislandensis</name>
    <dbReference type="NCBI Taxonomy" id="1732024"/>
    <lineage>
        <taxon>Bacteria</taxon>
        <taxon>Pseudomonadati</taxon>
        <taxon>Pseudomonadota</taxon>
        <taxon>Gammaproteobacteria</taxon>
        <taxon>Candidatus Tethybacterales</taxon>
        <taxon>Candidatus Tethybacteraceae</taxon>
        <taxon>Candidatus Amphirhobacter</taxon>
    </lineage>
</organism>
<evidence type="ECO:0000313" key="8">
    <source>
        <dbReference type="Proteomes" id="UP000604381"/>
    </source>
</evidence>
<feature type="domain" description="Cytosol aminopeptidase" evidence="6">
    <location>
        <begin position="179"/>
        <end position="478"/>
    </location>
</feature>
<dbReference type="SUPFAM" id="SSF53187">
    <property type="entry name" value="Zn-dependent exopeptidases"/>
    <property type="match status" value="1"/>
</dbReference>
<keyword evidence="8" id="KW-1185">Reference proteome</keyword>
<dbReference type="AlphaFoldDB" id="A0A930XX82"/>
<gene>
    <name evidence="7" type="ORF">ISN26_00355</name>
</gene>